<dbReference type="InterPro" id="IPR012338">
    <property type="entry name" value="Beta-lactam/transpept-like"/>
</dbReference>
<organism evidence="9 10">
    <name type="scientific">Metapseudomonas furukawaii</name>
    <name type="common">Pseudomonas furukawaii</name>
    <dbReference type="NCBI Taxonomy" id="1149133"/>
    <lineage>
        <taxon>Bacteria</taxon>
        <taxon>Pseudomonadati</taxon>
        <taxon>Pseudomonadota</taxon>
        <taxon>Gammaproteobacteria</taxon>
        <taxon>Pseudomonadales</taxon>
        <taxon>Pseudomonadaceae</taxon>
        <taxon>Metapseudomonas</taxon>
    </lineage>
</organism>
<dbReference type="Proteomes" id="UP000218554">
    <property type="component" value="Chromosome"/>
</dbReference>
<evidence type="ECO:0000256" key="5">
    <source>
        <dbReference type="ARBA" id="ARBA00023251"/>
    </source>
</evidence>
<dbReference type="InterPro" id="IPR001586">
    <property type="entry name" value="Beta-lactam_class-C_AS"/>
</dbReference>
<sequence>MSTTTLLRQGLLMLACGLPLPLVAADGLDLRVADEARQVMTEYGIPGLAIGLTQGGEQRFYNFGVASRETRTPVDRDTLFEVGSISKTFTVTLAAYAEARGKLSLQDSPARHLPELRGSRLEEVTLLNLATHTAGGFPLQVPDNVRNQADLTRYFRTWEPEYAVGSTRSYANPSIGLLGVVAARSLGLPFIEAMEAQLFPRLGLKDTWLRVPASAERRYAQGYNRDDQPVRVNPGPLADEAYGVKTSSRDLLRFVEAQLGRPGLEPALARALATTRNGHYRLGAMTQDLIWEQYAFPVSLATLERGNGASMALESHPEEAISPTLPPQRDVWVNKTGSTNGFGAYVAFVPARETGIVVLANRNYPNEARVRLAYRILCRVEACSAKE</sequence>
<evidence type="ECO:0000256" key="7">
    <source>
        <dbReference type="SAM" id="SignalP"/>
    </source>
</evidence>
<reference evidence="10" key="1">
    <citation type="submission" date="2015-05" db="EMBL/GenBank/DDBJ databases">
        <title>Draft genome sequencing of a biphenyl-degrading bacterium, Pseudomonas balearica KF707 (=NBRC110670).</title>
        <authorList>
            <person name="Kimura N."/>
            <person name="Hirose J."/>
            <person name="Watanabe T."/>
            <person name="Suenaga H."/>
            <person name="Fujihara H."/>
            <person name="Noguchi M."/>
            <person name="Hashimoto M."/>
            <person name="Shimodaira J."/>
            <person name="Tsuchikane K."/>
            <person name="Hosoyama A."/>
            <person name="Yamazoe A."/>
            <person name="Fujita N."/>
            <person name="Furukawa K."/>
        </authorList>
    </citation>
    <scope>NUCLEOTIDE SEQUENCE [LARGE SCALE GENOMIC DNA]</scope>
    <source>
        <strain evidence="10">DSM 10086 / NBRC 110670 / KF707</strain>
    </source>
</reference>
<dbReference type="GO" id="GO:0008800">
    <property type="term" value="F:beta-lactamase activity"/>
    <property type="evidence" value="ECO:0007669"/>
    <property type="project" value="UniProtKB-UniRule"/>
</dbReference>
<evidence type="ECO:0000313" key="10">
    <source>
        <dbReference type="Proteomes" id="UP000218554"/>
    </source>
</evidence>
<dbReference type="GO" id="GO:0046677">
    <property type="term" value="P:response to antibiotic"/>
    <property type="evidence" value="ECO:0007669"/>
    <property type="project" value="UniProtKB-UniRule"/>
</dbReference>
<dbReference type="InterPro" id="IPR001466">
    <property type="entry name" value="Beta-lactam-related"/>
</dbReference>
<evidence type="ECO:0000256" key="1">
    <source>
        <dbReference type="ARBA" id="ARBA00001526"/>
    </source>
</evidence>
<dbReference type="InterPro" id="IPR050491">
    <property type="entry name" value="AmpC-like"/>
</dbReference>
<dbReference type="NCBIfam" id="NF033085">
    <property type="entry name" value="bla_class_C"/>
    <property type="match status" value="1"/>
</dbReference>
<evidence type="ECO:0000256" key="3">
    <source>
        <dbReference type="ARBA" id="ARBA00012865"/>
    </source>
</evidence>
<dbReference type="AlphaFoldDB" id="A0AAD1C2L9"/>
<dbReference type="KEGG" id="pfuw:KF707C_27510"/>
<feature type="domain" description="Beta-lactamase-related" evidence="8">
    <location>
        <begin position="34"/>
        <end position="378"/>
    </location>
</feature>
<dbReference type="Gene3D" id="3.40.710.10">
    <property type="entry name" value="DD-peptidase/beta-lactamase superfamily"/>
    <property type="match status" value="1"/>
</dbReference>
<proteinExistence type="inferred from homology"/>
<comment type="catalytic activity">
    <reaction evidence="1 6">
        <text>a beta-lactam + H2O = a substituted beta-amino acid</text>
        <dbReference type="Rhea" id="RHEA:20401"/>
        <dbReference type="ChEBI" id="CHEBI:15377"/>
        <dbReference type="ChEBI" id="CHEBI:35627"/>
        <dbReference type="ChEBI" id="CHEBI:140347"/>
        <dbReference type="EC" id="3.5.2.6"/>
    </reaction>
</comment>
<evidence type="ECO:0000313" key="9">
    <source>
        <dbReference type="EMBL" id="BAU74439.1"/>
    </source>
</evidence>
<evidence type="ECO:0000256" key="4">
    <source>
        <dbReference type="ARBA" id="ARBA00022801"/>
    </source>
</evidence>
<dbReference type="PANTHER" id="PTHR46825">
    <property type="entry name" value="D-ALANYL-D-ALANINE-CARBOXYPEPTIDASE/ENDOPEPTIDASE AMPH"/>
    <property type="match status" value="1"/>
</dbReference>
<feature type="chain" id="PRO_5042131924" description="Beta-lactamase" evidence="7">
    <location>
        <begin position="25"/>
        <end position="387"/>
    </location>
</feature>
<dbReference type="InterPro" id="IPR058136">
    <property type="entry name" value="AmpC"/>
</dbReference>
<keyword evidence="4 6" id="KW-0378">Hydrolase</keyword>
<dbReference type="EC" id="3.5.2.6" evidence="3 6"/>
<dbReference type="GO" id="GO:0017001">
    <property type="term" value="P:antibiotic catabolic process"/>
    <property type="evidence" value="ECO:0007669"/>
    <property type="project" value="InterPro"/>
</dbReference>
<dbReference type="PANTHER" id="PTHR46825:SF8">
    <property type="entry name" value="BETA-LACTAMASE-RELATED"/>
    <property type="match status" value="1"/>
</dbReference>
<gene>
    <name evidence="9" type="ORF">KF707C_27510</name>
</gene>
<name>A0AAD1C2L9_METFU</name>
<keyword evidence="7" id="KW-0732">Signal</keyword>
<dbReference type="PROSITE" id="PS00336">
    <property type="entry name" value="BETA_LACTAMASE_C"/>
    <property type="match status" value="1"/>
</dbReference>
<protein>
    <recommendedName>
        <fullName evidence="3 6">Beta-lactamase</fullName>
        <ecNumber evidence="3 6">3.5.2.6</ecNumber>
    </recommendedName>
</protein>
<dbReference type="GO" id="GO:0030288">
    <property type="term" value="C:outer membrane-bounded periplasmic space"/>
    <property type="evidence" value="ECO:0007669"/>
    <property type="project" value="InterPro"/>
</dbReference>
<dbReference type="SUPFAM" id="SSF56601">
    <property type="entry name" value="beta-lactamase/transpeptidase-like"/>
    <property type="match status" value="1"/>
</dbReference>
<dbReference type="Pfam" id="PF00144">
    <property type="entry name" value="Beta-lactamase"/>
    <property type="match status" value="1"/>
</dbReference>
<keyword evidence="10" id="KW-1185">Reference proteome</keyword>
<feature type="signal peptide" evidence="7">
    <location>
        <begin position="1"/>
        <end position="24"/>
    </location>
</feature>
<evidence type="ECO:0000259" key="8">
    <source>
        <dbReference type="Pfam" id="PF00144"/>
    </source>
</evidence>
<dbReference type="EMBL" id="AP014862">
    <property type="protein sequence ID" value="BAU74439.1"/>
    <property type="molecule type" value="Genomic_DNA"/>
</dbReference>
<dbReference type="RefSeq" id="WP_004421712.1">
    <property type="nucleotide sequence ID" value="NZ_AJMR01000170.1"/>
</dbReference>
<evidence type="ECO:0000256" key="6">
    <source>
        <dbReference type="RuleBase" id="RU361140"/>
    </source>
</evidence>
<accession>A0AAD1C2L9</accession>
<comment type="similarity">
    <text evidence="2 6">Belongs to the class-C beta-lactamase family.</text>
</comment>
<evidence type="ECO:0000256" key="2">
    <source>
        <dbReference type="ARBA" id="ARBA00007840"/>
    </source>
</evidence>
<reference evidence="9 10" key="2">
    <citation type="journal article" date="2017" name="Int. J. Syst. Evol. Microbiol.">
        <title>Pseudomonas furukawaii sp. nov., a polychlorinated biphenyl-degrading bacterium isolated from biphenyl-contaminated soil in Japan.</title>
        <authorList>
            <person name="Kimura N."/>
            <person name="Watanabe T."/>
            <person name="Suenaga H."/>
            <person name="Fujihara H."/>
            <person name="Futagami T."/>
            <person name="Goto M."/>
            <person name="Hanada S."/>
            <person name="Hirose J."/>
        </authorList>
    </citation>
    <scope>NUCLEOTIDE SEQUENCE [LARGE SCALE GENOMIC DNA]</scope>
    <source>
        <strain evidence="10">DSM 10086 / NBRC 110670 / KF707</strain>
    </source>
</reference>
<keyword evidence="5 6" id="KW-0046">Antibiotic resistance</keyword>